<dbReference type="EMBL" id="PVUF01000004">
    <property type="protein sequence ID" value="PRZ48326.1"/>
    <property type="molecule type" value="Genomic_DNA"/>
</dbReference>
<dbReference type="OrthoDB" id="6064795at2"/>
<evidence type="ECO:0000313" key="1">
    <source>
        <dbReference type="EMBL" id="PRZ48326.1"/>
    </source>
</evidence>
<dbReference type="InterPro" id="IPR010982">
    <property type="entry name" value="Lambda_DNA-bd_dom_sf"/>
</dbReference>
<gene>
    <name evidence="1" type="ORF">CLV89_104154</name>
</gene>
<protein>
    <recommendedName>
        <fullName evidence="3">Transcriptional regulator</fullName>
    </recommendedName>
</protein>
<evidence type="ECO:0000313" key="2">
    <source>
        <dbReference type="Proteomes" id="UP000237718"/>
    </source>
</evidence>
<accession>A0A2T1AIA5</accession>
<dbReference type="Proteomes" id="UP000237718">
    <property type="component" value="Unassembled WGS sequence"/>
</dbReference>
<name>A0A2T1AIA5_TRISK</name>
<comment type="caution">
    <text evidence="1">The sequence shown here is derived from an EMBL/GenBank/DDBJ whole genome shotgun (WGS) entry which is preliminary data.</text>
</comment>
<dbReference type="GO" id="GO:0003677">
    <property type="term" value="F:DNA binding"/>
    <property type="evidence" value="ECO:0007669"/>
    <property type="project" value="InterPro"/>
</dbReference>
<sequence length="124" mass="13510">MTANAVAMTKARSGWGEALPDWVRALAVECDLTSQARAAYRLGYSPGAINSVLSNKYKASMKSIEQTVRGVLMAETVTCPVLGKIGTDKCRMWRERSKEFSAANSTHVRMFKTCPTCPMVGDGE</sequence>
<dbReference type="RefSeq" id="WP_106163269.1">
    <property type="nucleotide sequence ID" value="NZ_PVUF01000004.1"/>
</dbReference>
<dbReference type="Gene3D" id="1.10.260.40">
    <property type="entry name" value="lambda repressor-like DNA-binding domains"/>
    <property type="match status" value="1"/>
</dbReference>
<proteinExistence type="predicted"/>
<dbReference type="AlphaFoldDB" id="A0A2T1AIA5"/>
<reference evidence="1 2" key="1">
    <citation type="submission" date="2018-03" db="EMBL/GenBank/DDBJ databases">
        <title>Genomic Encyclopedia of Archaeal and Bacterial Type Strains, Phase II (KMG-II): from individual species to whole genera.</title>
        <authorList>
            <person name="Goeker M."/>
        </authorList>
    </citation>
    <scope>NUCLEOTIDE SEQUENCE [LARGE SCALE GENOMIC DNA]</scope>
    <source>
        <strain evidence="1 2">DSM 25328</strain>
    </source>
</reference>
<evidence type="ECO:0008006" key="3">
    <source>
        <dbReference type="Google" id="ProtNLM"/>
    </source>
</evidence>
<organism evidence="1 2">
    <name type="scientific">Tritonibacter scottomollicae</name>
    <name type="common">Epibacterium scottomollicae</name>
    <dbReference type="NCBI Taxonomy" id="483013"/>
    <lineage>
        <taxon>Bacteria</taxon>
        <taxon>Pseudomonadati</taxon>
        <taxon>Pseudomonadota</taxon>
        <taxon>Alphaproteobacteria</taxon>
        <taxon>Rhodobacterales</taxon>
        <taxon>Paracoccaceae</taxon>
        <taxon>Tritonibacter</taxon>
    </lineage>
</organism>